<protein>
    <submittedName>
        <fullName evidence="1">Uncharacterized protein</fullName>
    </submittedName>
</protein>
<proteinExistence type="predicted"/>
<dbReference type="AlphaFoldDB" id="A0A4Y7T5B5"/>
<gene>
    <name evidence="1" type="ORF">FA13DRAFT_1735261</name>
</gene>
<reference evidence="1 2" key="1">
    <citation type="journal article" date="2019" name="Nat. Ecol. Evol.">
        <title>Megaphylogeny resolves global patterns of mushroom evolution.</title>
        <authorList>
            <person name="Varga T."/>
            <person name="Krizsan K."/>
            <person name="Foldi C."/>
            <person name="Dima B."/>
            <person name="Sanchez-Garcia M."/>
            <person name="Sanchez-Ramirez S."/>
            <person name="Szollosi G.J."/>
            <person name="Szarkandi J.G."/>
            <person name="Papp V."/>
            <person name="Albert L."/>
            <person name="Andreopoulos W."/>
            <person name="Angelini C."/>
            <person name="Antonin V."/>
            <person name="Barry K.W."/>
            <person name="Bougher N.L."/>
            <person name="Buchanan P."/>
            <person name="Buyck B."/>
            <person name="Bense V."/>
            <person name="Catcheside P."/>
            <person name="Chovatia M."/>
            <person name="Cooper J."/>
            <person name="Damon W."/>
            <person name="Desjardin D."/>
            <person name="Finy P."/>
            <person name="Geml J."/>
            <person name="Haridas S."/>
            <person name="Hughes K."/>
            <person name="Justo A."/>
            <person name="Karasinski D."/>
            <person name="Kautmanova I."/>
            <person name="Kiss B."/>
            <person name="Kocsube S."/>
            <person name="Kotiranta H."/>
            <person name="LaButti K.M."/>
            <person name="Lechner B.E."/>
            <person name="Liimatainen K."/>
            <person name="Lipzen A."/>
            <person name="Lukacs Z."/>
            <person name="Mihaltcheva S."/>
            <person name="Morgado L.N."/>
            <person name="Niskanen T."/>
            <person name="Noordeloos M.E."/>
            <person name="Ohm R.A."/>
            <person name="Ortiz-Santana B."/>
            <person name="Ovrebo C."/>
            <person name="Racz N."/>
            <person name="Riley R."/>
            <person name="Savchenko A."/>
            <person name="Shiryaev A."/>
            <person name="Soop K."/>
            <person name="Spirin V."/>
            <person name="Szebenyi C."/>
            <person name="Tomsovsky M."/>
            <person name="Tulloss R.E."/>
            <person name="Uehling J."/>
            <person name="Grigoriev I.V."/>
            <person name="Vagvolgyi C."/>
            <person name="Papp T."/>
            <person name="Martin F.M."/>
            <person name="Miettinen O."/>
            <person name="Hibbett D.S."/>
            <person name="Nagy L.G."/>
        </authorList>
    </citation>
    <scope>NUCLEOTIDE SEQUENCE [LARGE SCALE GENOMIC DNA]</scope>
    <source>
        <strain evidence="1 2">FP101781</strain>
    </source>
</reference>
<evidence type="ECO:0000313" key="1">
    <source>
        <dbReference type="EMBL" id="TEB29144.1"/>
    </source>
</evidence>
<evidence type="ECO:0000313" key="2">
    <source>
        <dbReference type="Proteomes" id="UP000298030"/>
    </source>
</evidence>
<comment type="caution">
    <text evidence="1">The sequence shown here is derived from an EMBL/GenBank/DDBJ whole genome shotgun (WGS) entry which is preliminary data.</text>
</comment>
<keyword evidence="2" id="KW-1185">Reference proteome</keyword>
<sequence length="77" mass="8466">MIAPQTTPDAHGCSRFINELTCISPEAYWVDAPENTRPLQAERGAERVRKEGRPLATTGGHLSECNIRVSVLEMQSA</sequence>
<organism evidence="1 2">
    <name type="scientific">Coprinellus micaceus</name>
    <name type="common">Glistening ink-cap mushroom</name>
    <name type="synonym">Coprinus micaceus</name>
    <dbReference type="NCBI Taxonomy" id="71717"/>
    <lineage>
        <taxon>Eukaryota</taxon>
        <taxon>Fungi</taxon>
        <taxon>Dikarya</taxon>
        <taxon>Basidiomycota</taxon>
        <taxon>Agaricomycotina</taxon>
        <taxon>Agaricomycetes</taxon>
        <taxon>Agaricomycetidae</taxon>
        <taxon>Agaricales</taxon>
        <taxon>Agaricineae</taxon>
        <taxon>Psathyrellaceae</taxon>
        <taxon>Coprinellus</taxon>
    </lineage>
</organism>
<dbReference type="EMBL" id="QPFP01000029">
    <property type="protein sequence ID" value="TEB29144.1"/>
    <property type="molecule type" value="Genomic_DNA"/>
</dbReference>
<accession>A0A4Y7T5B5</accession>
<dbReference type="Proteomes" id="UP000298030">
    <property type="component" value="Unassembled WGS sequence"/>
</dbReference>
<name>A0A4Y7T5B5_COPMI</name>